<evidence type="ECO:0000259" key="4">
    <source>
        <dbReference type="PROSITE" id="PS51371"/>
    </source>
</evidence>
<keyword evidence="6" id="KW-1185">Reference proteome</keyword>
<evidence type="ECO:0000256" key="1">
    <source>
        <dbReference type="ARBA" id="ARBA00022737"/>
    </source>
</evidence>
<evidence type="ECO:0000256" key="2">
    <source>
        <dbReference type="ARBA" id="ARBA00023122"/>
    </source>
</evidence>
<keyword evidence="1" id="KW-0677">Repeat</keyword>
<sequence length="328" mass="37111">MTTLHQQIASLQSLGVQRNSSIHPQSFIATKTIADVLAKVKPTLSNRELVDLPMTATVDEALNTLLTEDILSVPVVLDLLKLWSPHTADTSNSNFFHRQIKDAIGQTEESSTLVTVQYSDALVDVLHLFTEHGAHRVLVTSKENQQEQPPVFISQMDIMRYLQAHNHHMGAILDKTVPDLIQQSPKRRQKRRHLGQQKEKLVSVTFKTTALKAFEQLAHDHPFINALPILDDEDYLVGDISPKDLRTLNKARLNDLSKPVLMFLKSNRGDDNIAPMTCHHRFTLSQIMAAFVLRKASRLWWVDQDGHVLGVITLTDVLGYFLDDSYDF</sequence>
<evidence type="ECO:0000313" key="5">
    <source>
        <dbReference type="EMBL" id="ORZ18002.1"/>
    </source>
</evidence>
<dbReference type="PANTHER" id="PTHR13780:SF128">
    <property type="entry name" value="CBS DOMAIN-CONTAINING PROTEIN"/>
    <property type="match status" value="1"/>
</dbReference>
<dbReference type="SUPFAM" id="SSF54631">
    <property type="entry name" value="CBS-domain pair"/>
    <property type="match status" value="2"/>
</dbReference>
<dbReference type="InterPro" id="IPR050511">
    <property type="entry name" value="AMPK_gamma/SDS23_families"/>
</dbReference>
<evidence type="ECO:0000313" key="6">
    <source>
        <dbReference type="Proteomes" id="UP000193560"/>
    </source>
</evidence>
<comment type="caution">
    <text evidence="5">The sequence shown here is derived from an EMBL/GenBank/DDBJ whole genome shotgun (WGS) entry which is preliminary data.</text>
</comment>
<accession>A0A1X2IKD0</accession>
<dbReference type="InterPro" id="IPR046342">
    <property type="entry name" value="CBS_dom_sf"/>
</dbReference>
<proteinExistence type="predicted"/>
<dbReference type="PANTHER" id="PTHR13780">
    <property type="entry name" value="AMP-ACTIVATED PROTEIN KINASE, GAMMA REGULATORY SUBUNIT"/>
    <property type="match status" value="1"/>
</dbReference>
<dbReference type="EMBL" id="MCGE01000009">
    <property type="protein sequence ID" value="ORZ18002.1"/>
    <property type="molecule type" value="Genomic_DNA"/>
</dbReference>
<dbReference type="STRING" id="90262.A0A1X2IKD0"/>
<protein>
    <recommendedName>
        <fullName evidence="4">CBS domain-containing protein</fullName>
    </recommendedName>
</protein>
<dbReference type="Gene3D" id="3.10.580.10">
    <property type="entry name" value="CBS-domain"/>
    <property type="match status" value="2"/>
</dbReference>
<dbReference type="OrthoDB" id="449052at2759"/>
<keyword evidence="2 3" id="KW-0129">CBS domain</keyword>
<dbReference type="Proteomes" id="UP000193560">
    <property type="component" value="Unassembled WGS sequence"/>
</dbReference>
<dbReference type="InterPro" id="IPR000644">
    <property type="entry name" value="CBS_dom"/>
</dbReference>
<name>A0A1X2IKD0_9FUNG</name>
<dbReference type="PROSITE" id="PS51371">
    <property type="entry name" value="CBS"/>
    <property type="match status" value="1"/>
</dbReference>
<feature type="domain" description="CBS" evidence="4">
    <location>
        <begin position="109"/>
        <end position="169"/>
    </location>
</feature>
<dbReference type="AlphaFoldDB" id="A0A1X2IKD0"/>
<dbReference type="Pfam" id="PF00571">
    <property type="entry name" value="CBS"/>
    <property type="match status" value="2"/>
</dbReference>
<organism evidence="5 6">
    <name type="scientific">Absidia repens</name>
    <dbReference type="NCBI Taxonomy" id="90262"/>
    <lineage>
        <taxon>Eukaryota</taxon>
        <taxon>Fungi</taxon>
        <taxon>Fungi incertae sedis</taxon>
        <taxon>Mucoromycota</taxon>
        <taxon>Mucoromycotina</taxon>
        <taxon>Mucoromycetes</taxon>
        <taxon>Mucorales</taxon>
        <taxon>Cunninghamellaceae</taxon>
        <taxon>Absidia</taxon>
    </lineage>
</organism>
<evidence type="ECO:0000256" key="3">
    <source>
        <dbReference type="PROSITE-ProRule" id="PRU00703"/>
    </source>
</evidence>
<reference evidence="5 6" key="1">
    <citation type="submission" date="2016-07" db="EMBL/GenBank/DDBJ databases">
        <title>Pervasive Adenine N6-methylation of Active Genes in Fungi.</title>
        <authorList>
            <consortium name="DOE Joint Genome Institute"/>
            <person name="Mondo S.J."/>
            <person name="Dannebaum R.O."/>
            <person name="Kuo R.C."/>
            <person name="Labutti K."/>
            <person name="Haridas S."/>
            <person name="Kuo A."/>
            <person name="Salamov A."/>
            <person name="Ahrendt S.R."/>
            <person name="Lipzen A."/>
            <person name="Sullivan W."/>
            <person name="Andreopoulos W.B."/>
            <person name="Clum A."/>
            <person name="Lindquist E."/>
            <person name="Daum C."/>
            <person name="Ramamoorthy G.K."/>
            <person name="Gryganskyi A."/>
            <person name="Culley D."/>
            <person name="Magnuson J.K."/>
            <person name="James T.Y."/>
            <person name="O'Malley M.A."/>
            <person name="Stajich J.E."/>
            <person name="Spatafora J.W."/>
            <person name="Visel A."/>
            <person name="Grigoriev I.V."/>
        </authorList>
    </citation>
    <scope>NUCLEOTIDE SEQUENCE [LARGE SCALE GENOMIC DNA]</scope>
    <source>
        <strain evidence="5 6">NRRL 1336</strain>
    </source>
</reference>
<gene>
    <name evidence="5" type="ORF">BCR42DRAFT_412947</name>
</gene>